<dbReference type="InterPro" id="IPR032466">
    <property type="entry name" value="Metal_Hydrolase"/>
</dbReference>
<dbReference type="Pfam" id="PF04909">
    <property type="entry name" value="Amidohydro_2"/>
    <property type="match status" value="1"/>
</dbReference>
<dbReference type="InterPro" id="IPR006680">
    <property type="entry name" value="Amidohydro-rel"/>
</dbReference>
<keyword evidence="1" id="KW-0456">Lyase</keyword>
<dbReference type="Proteomes" id="UP001501570">
    <property type="component" value="Unassembled WGS sequence"/>
</dbReference>
<dbReference type="RefSeq" id="WP_345632513.1">
    <property type="nucleotide sequence ID" value="NZ_BAABJQ010000013.1"/>
</dbReference>
<dbReference type="PANTHER" id="PTHR21240:SF28">
    <property type="entry name" value="ISO-OROTATE DECARBOXYLASE (EUROFUNG)"/>
    <property type="match status" value="1"/>
</dbReference>
<dbReference type="PANTHER" id="PTHR21240">
    <property type="entry name" value="2-AMINO-3-CARBOXYLMUCONATE-6-SEMIALDEHYDE DECARBOXYLASE"/>
    <property type="match status" value="1"/>
</dbReference>
<accession>A0ABP9S1I8</accession>
<dbReference type="Gene3D" id="3.20.20.140">
    <property type="entry name" value="Metal-dependent hydrolases"/>
    <property type="match status" value="1"/>
</dbReference>
<comment type="caution">
    <text evidence="3">The sequence shown here is derived from an EMBL/GenBank/DDBJ whole genome shotgun (WGS) entry which is preliminary data.</text>
</comment>
<dbReference type="EMBL" id="BAABJQ010000013">
    <property type="protein sequence ID" value="GAA5190228.1"/>
    <property type="molecule type" value="Genomic_DNA"/>
</dbReference>
<dbReference type="InterPro" id="IPR032465">
    <property type="entry name" value="ACMSD"/>
</dbReference>
<sequence>MIIDVHAHLYPESYLAMIGRPEIPPRRAAALADQSLEQRLELMDRAGVTAQVLSVAQAQPYLASDEASVAAAVAVNDIYAGVVGEFPGRFYAFGALPMTVPGAAVVEAGRVFEELGMLGVTVGCSVAGRALDDELFAPVFAELDRREAVVFLHPIGDAFVCGMGDFGLDWLIGAPIEDSVAAMRLVLSGMAERYAGIQWIVPHLGGVFPFMWGRVTRTTGGRLEALRRMWFDTVAGAEAAFACTTAALGSERLLYGTDYPYADERGFLRRLSYLDEQGWSEQEVREIKGERLARLLKLDLTADTAH</sequence>
<keyword evidence="4" id="KW-1185">Reference proteome</keyword>
<evidence type="ECO:0000313" key="4">
    <source>
        <dbReference type="Proteomes" id="UP001501570"/>
    </source>
</evidence>
<evidence type="ECO:0000256" key="1">
    <source>
        <dbReference type="ARBA" id="ARBA00023239"/>
    </source>
</evidence>
<reference evidence="4" key="1">
    <citation type="journal article" date="2019" name="Int. J. Syst. Evol. Microbiol.">
        <title>The Global Catalogue of Microorganisms (GCM) 10K type strain sequencing project: providing services to taxonomists for standard genome sequencing and annotation.</title>
        <authorList>
            <consortium name="The Broad Institute Genomics Platform"/>
            <consortium name="The Broad Institute Genome Sequencing Center for Infectious Disease"/>
            <person name="Wu L."/>
            <person name="Ma J."/>
        </authorList>
    </citation>
    <scope>NUCLEOTIDE SEQUENCE [LARGE SCALE GENOMIC DNA]</scope>
    <source>
        <strain evidence="4">JCM 18304</strain>
    </source>
</reference>
<evidence type="ECO:0000313" key="3">
    <source>
        <dbReference type="EMBL" id="GAA5190228.1"/>
    </source>
</evidence>
<evidence type="ECO:0000259" key="2">
    <source>
        <dbReference type="Pfam" id="PF04909"/>
    </source>
</evidence>
<gene>
    <name evidence="3" type="ORF">GCM10023322_44920</name>
</gene>
<protein>
    <submittedName>
        <fullName evidence="3">Amidohydrolase family protein</fullName>
    </submittedName>
</protein>
<name>A0ABP9S1I8_9ACTN</name>
<dbReference type="SUPFAM" id="SSF51556">
    <property type="entry name" value="Metallo-dependent hydrolases"/>
    <property type="match status" value="1"/>
</dbReference>
<proteinExistence type="predicted"/>
<feature type="domain" description="Amidohydrolase-related" evidence="2">
    <location>
        <begin position="3"/>
        <end position="289"/>
    </location>
</feature>
<organism evidence="3 4">
    <name type="scientific">Rugosimonospora acidiphila</name>
    <dbReference type="NCBI Taxonomy" id="556531"/>
    <lineage>
        <taxon>Bacteria</taxon>
        <taxon>Bacillati</taxon>
        <taxon>Actinomycetota</taxon>
        <taxon>Actinomycetes</taxon>
        <taxon>Micromonosporales</taxon>
        <taxon>Micromonosporaceae</taxon>
        <taxon>Rugosimonospora</taxon>
    </lineage>
</organism>